<dbReference type="Pfam" id="PF24564">
    <property type="entry name" value="DUF7605"/>
    <property type="match status" value="1"/>
</dbReference>
<dbReference type="EMBL" id="CP134186">
    <property type="protein sequence ID" value="WPB00603.1"/>
    <property type="molecule type" value="Genomic_DNA"/>
</dbReference>
<protein>
    <recommendedName>
        <fullName evidence="3">DUF7605 domain-containing protein</fullName>
    </recommendedName>
</protein>
<keyword evidence="7" id="KW-1185">Reference proteome</keyword>
<sequence length="932" mass="104912">MSRGVKRDNAQFEQQHTKDGDRGEDGEYHSTYQPNNKFELSAPHTVQRTPSTSGILPSPARMNGNPESYVLSDIGDVSPYDLATEERPRLAVYCDSFSKAENGVGRIIQKFIRTHENLRAKKYHDQAISRVCDTLAELAVLSHHYKAMGPVACLGAAGVAKSSTVNSIMSKKMLAIEHGGHERGTYVVHEYLGPHPAQKTPYYVLVLFHSEQTVKSLVRRHCGILLQKSEDSDDGEEQEEADELGQKQGTAVDFFHTVMRDRAEFQTLDKTKAFFNNVNDDQAEDLTNDLVEHAIGFIRARGLHDNQKVYECVDEKDLNEKFREVSKPALARRNTVKPPSPWPLVAKIQVHQYIDLLRTGLALADTPGVSDSNLTVVENTTNYLSDAETILVFASIERIAQNELLDQQLKYCINLGKMQSTILVVTKIDLKQAYSEDESQDLEEADLNLYRAAEDKLARAQSKSRRLEISKQAATDNDQYRELDGQLRSCNQEIVKAQGNLREVVAEIQCREVGTVMKEKFRQLTKSKTAPALRVHFVSNTQYQLHVAGYNIANPPVLDVETTGVPRLRHALYTIAARGKFATLKMIVKHRIIQSMKGIQGILTKSSLERKEELRNEIKHQLHLFDALAPAIVKKVLRFFEDGIRSTVKNNLKIWCAEGVKLAKRWEKMKPATFAAFCRKGGFHKPPKTKDIVSWNSLICDIFQSQLAEACDTLLDEVDKEIALWPDKVSGTFRKFKMKITTSPSAQGMDLAEFFTVVDNVQEELMGDLCIHGDRLHSMIQNVNSAMTTDGKDNYVAEAMRNTECLSATKPPFDKNRPHKKRVEAISKKLSGEGEESVFFTMSKKARQNLLKRLKHWEKGVQEAVGEGCKTIKDDFAGRFQTAEEAEQASKDDKHKKEVDCLQQAVGEALNAINTEVMGYIKECEAYEESSA</sequence>
<feature type="compositionally biased region" description="Polar residues" evidence="2">
    <location>
        <begin position="30"/>
        <end position="55"/>
    </location>
</feature>
<evidence type="ECO:0000313" key="6">
    <source>
        <dbReference type="Proteomes" id="UP000230605"/>
    </source>
</evidence>
<dbReference type="Gene3D" id="3.40.50.300">
    <property type="entry name" value="P-loop containing nucleotide triphosphate hydrolases"/>
    <property type="match status" value="1"/>
</dbReference>
<feature type="coiled-coil region" evidence="1">
    <location>
        <begin position="450"/>
        <end position="507"/>
    </location>
</feature>
<keyword evidence="1" id="KW-0175">Coiled coil</keyword>
<dbReference type="PANTHER" id="PTHR36681:SF3">
    <property type="entry name" value="NUCLEAR GTPASE, GERMINAL CENTER-ASSOCIATED, TANDEM DUPLICATE 3"/>
    <property type="match status" value="1"/>
</dbReference>
<evidence type="ECO:0000259" key="3">
    <source>
        <dbReference type="Pfam" id="PF24564"/>
    </source>
</evidence>
<feature type="region of interest" description="Disordered" evidence="2">
    <location>
        <begin position="1"/>
        <end position="62"/>
    </location>
</feature>
<feature type="domain" description="DUF7605" evidence="3">
    <location>
        <begin position="653"/>
        <end position="803"/>
    </location>
</feature>
<dbReference type="OrthoDB" id="5427350at2759"/>
<organism evidence="4 6">
    <name type="scientific">Cercospora beticola</name>
    <name type="common">Sugarbeet leaf spot fungus</name>
    <dbReference type="NCBI Taxonomy" id="122368"/>
    <lineage>
        <taxon>Eukaryota</taxon>
        <taxon>Fungi</taxon>
        <taxon>Dikarya</taxon>
        <taxon>Ascomycota</taxon>
        <taxon>Pezizomycotina</taxon>
        <taxon>Dothideomycetes</taxon>
        <taxon>Dothideomycetidae</taxon>
        <taxon>Mycosphaerellales</taxon>
        <taxon>Mycosphaerellaceae</taxon>
        <taxon>Cercospora</taxon>
    </lineage>
</organism>
<dbReference type="SUPFAM" id="SSF52540">
    <property type="entry name" value="P-loop containing nucleoside triphosphate hydrolases"/>
    <property type="match status" value="1"/>
</dbReference>
<evidence type="ECO:0000256" key="1">
    <source>
        <dbReference type="SAM" id="Coils"/>
    </source>
</evidence>
<evidence type="ECO:0000313" key="7">
    <source>
        <dbReference type="Proteomes" id="UP001302367"/>
    </source>
</evidence>
<dbReference type="InterPro" id="IPR056024">
    <property type="entry name" value="DUF7605"/>
</dbReference>
<evidence type="ECO:0000313" key="4">
    <source>
        <dbReference type="EMBL" id="PIA98991.1"/>
    </source>
</evidence>
<proteinExistence type="predicted"/>
<dbReference type="PANTHER" id="PTHR36681">
    <property type="entry name" value="NUCLEAR GTPASE, GERMINAL CENTER-ASSOCIATED, TANDEM DUPLICATE 3"/>
    <property type="match status" value="1"/>
</dbReference>
<dbReference type="EMBL" id="LKMD01000101">
    <property type="protein sequence ID" value="PIA98991.1"/>
    <property type="molecule type" value="Genomic_DNA"/>
</dbReference>
<dbReference type="Proteomes" id="UP001302367">
    <property type="component" value="Chromosome 3"/>
</dbReference>
<evidence type="ECO:0000313" key="5">
    <source>
        <dbReference type="EMBL" id="WPB00603.1"/>
    </source>
</evidence>
<name>A0A2G5I2K1_CERBT</name>
<dbReference type="AlphaFoldDB" id="A0A2G5I2K1"/>
<feature type="compositionally biased region" description="Basic and acidic residues" evidence="2">
    <location>
        <begin position="1"/>
        <end position="28"/>
    </location>
</feature>
<reference evidence="5 7" key="2">
    <citation type="submission" date="2023-09" db="EMBL/GenBank/DDBJ databases">
        <title>Complete-Gapless Cercospora beticola genome.</title>
        <authorList>
            <person name="Wyatt N.A."/>
            <person name="Spanner R.E."/>
            <person name="Bolton M.D."/>
        </authorList>
    </citation>
    <scope>NUCLEOTIDE SEQUENCE [LARGE SCALE GENOMIC DNA]</scope>
    <source>
        <strain evidence="5">Cb09-40</strain>
    </source>
</reference>
<gene>
    <name evidence="4" type="ORF">CB0940_03427</name>
    <name evidence="5" type="ORF">RHO25_005223</name>
</gene>
<reference evidence="4 6" key="1">
    <citation type="submission" date="2015-10" db="EMBL/GenBank/DDBJ databases">
        <title>The cercosporin biosynthetic gene cluster was horizontally transferred to several fungal lineages and shown to be expanded in Cercospora beticola based on microsynteny with recipient genomes.</title>
        <authorList>
            <person name="De Jonge R."/>
            <person name="Ebert M.K."/>
            <person name="Suttle J.C."/>
            <person name="Jurick Ii W.M."/>
            <person name="Secor G.A."/>
            <person name="Thomma B.P."/>
            <person name="Van De Peer Y."/>
            <person name="Bolton M.D."/>
        </authorList>
    </citation>
    <scope>NUCLEOTIDE SEQUENCE [LARGE SCALE GENOMIC DNA]</scope>
    <source>
        <strain evidence="4 6">09-40</strain>
    </source>
</reference>
<dbReference type="Proteomes" id="UP000230605">
    <property type="component" value="Chromosome 3"/>
</dbReference>
<evidence type="ECO:0000256" key="2">
    <source>
        <dbReference type="SAM" id="MobiDB-lite"/>
    </source>
</evidence>
<dbReference type="InterPro" id="IPR027417">
    <property type="entry name" value="P-loop_NTPase"/>
</dbReference>
<accession>A0A2G5I2K1</accession>